<dbReference type="InterPro" id="IPR000742">
    <property type="entry name" value="EGF"/>
</dbReference>
<dbReference type="Pfam" id="PF00683">
    <property type="entry name" value="TB"/>
    <property type="match status" value="1"/>
</dbReference>
<dbReference type="AlphaFoldDB" id="A0A3Q0J1I4"/>
<keyword evidence="12" id="KW-1185">Reference proteome</keyword>
<dbReference type="PANTHER" id="PTHR47333">
    <property type="entry name" value="VON WILLEBRAND FACTOR C AND EGF DOMAIN-CONTAINING PROTEIN"/>
    <property type="match status" value="1"/>
</dbReference>
<dbReference type="Proteomes" id="UP000079169">
    <property type="component" value="Unplaced"/>
</dbReference>
<dbReference type="FunFam" id="2.10.25.10:FF:000024">
    <property type="entry name" value="Putative latent-transforming growth factor beta-binding protein 2"/>
    <property type="match status" value="1"/>
</dbReference>
<evidence type="ECO:0000256" key="8">
    <source>
        <dbReference type="ARBA" id="ARBA00023180"/>
    </source>
</evidence>
<dbReference type="Gene3D" id="3.90.290.10">
    <property type="entry name" value="TGF-beta binding (TB) domain"/>
    <property type="match status" value="1"/>
</dbReference>
<accession>A0A3Q0J1I4</accession>
<dbReference type="InterPro" id="IPR001881">
    <property type="entry name" value="EGF-like_Ca-bd_dom"/>
</dbReference>
<organism evidence="12 13">
    <name type="scientific">Diaphorina citri</name>
    <name type="common">Asian citrus psyllid</name>
    <dbReference type="NCBI Taxonomy" id="121845"/>
    <lineage>
        <taxon>Eukaryota</taxon>
        <taxon>Metazoa</taxon>
        <taxon>Ecdysozoa</taxon>
        <taxon>Arthropoda</taxon>
        <taxon>Hexapoda</taxon>
        <taxon>Insecta</taxon>
        <taxon>Pterygota</taxon>
        <taxon>Neoptera</taxon>
        <taxon>Paraneoptera</taxon>
        <taxon>Hemiptera</taxon>
        <taxon>Sternorrhyncha</taxon>
        <taxon>Psylloidea</taxon>
        <taxon>Psyllidae</taxon>
        <taxon>Diaphorininae</taxon>
        <taxon>Diaphorina</taxon>
    </lineage>
</organism>
<dbReference type="InterPro" id="IPR018097">
    <property type="entry name" value="EGF_Ca-bd_CS"/>
</dbReference>
<feature type="domain" description="EGF-like" evidence="10">
    <location>
        <begin position="25"/>
        <end position="66"/>
    </location>
</feature>
<comment type="subcellular location">
    <subcellularLocation>
        <location evidence="1">Secreted</location>
        <location evidence="1">Extracellular space</location>
        <location evidence="1">Extracellular matrix</location>
    </subcellularLocation>
</comment>
<dbReference type="PaxDb" id="121845-A0A3Q0J1I4"/>
<reference evidence="13" key="1">
    <citation type="submission" date="2025-08" db="UniProtKB">
        <authorList>
            <consortium name="RefSeq"/>
        </authorList>
    </citation>
    <scope>IDENTIFICATION</scope>
</reference>
<feature type="domain" description="TB" evidence="11">
    <location>
        <begin position="313"/>
        <end position="369"/>
    </location>
</feature>
<sequence>MSAVAPTEAAMALHWASAGPAVVHNVDECYENPLICLNGRCDNTLGSYRCACQPGYSPSPDGGFCVDRDECRTPGDINECNQGFCQGGTCDHDECSQNGMCANGMCINMDGSFKYHDECSQNGMCANGMCINMDGSFKCQYHDECSQNGMCANGMCINMDGSFKCQCKPGFVLSPTGHACIDVDECYENPLICLNGRCDNTLGSYRCACQPGYSPSPDGGFCVDRDECRTPGGDVRPCENGKCVNTDGSYKCVCDSGYRLAPDTKSCVDLDECISSPCQNGKCLNTLGSFRCQCLPGFNLAQDGRSCVDTRRDLCYSQYKEGQCSYPSTAPVTKSSCCCTGSGGTGGMAWGTPCLPCPPMGSAEFNTLCPHGAGMTYSGDDINECAQNPGICTNGACENLMGTYRCICNPGYEGDPTGKLCSDQNECLMDVMICSGGTCKNTPGSFQCICPTGTQVNVDSHTCEDNSAY</sequence>
<evidence type="ECO:0000256" key="2">
    <source>
        <dbReference type="ARBA" id="ARBA00022525"/>
    </source>
</evidence>
<dbReference type="Pfam" id="PF00008">
    <property type="entry name" value="EGF"/>
    <property type="match status" value="1"/>
</dbReference>
<feature type="domain" description="EGF-like" evidence="10">
    <location>
        <begin position="381"/>
        <end position="422"/>
    </location>
</feature>
<evidence type="ECO:0000256" key="6">
    <source>
        <dbReference type="ARBA" id="ARBA00022737"/>
    </source>
</evidence>
<comment type="caution">
    <text evidence="9">Lacks conserved residue(s) required for the propagation of feature annotation.</text>
</comment>
<dbReference type="CDD" id="cd00054">
    <property type="entry name" value="EGF_CA"/>
    <property type="match status" value="6"/>
</dbReference>
<dbReference type="SUPFAM" id="SSF57184">
    <property type="entry name" value="Growth factor receptor domain"/>
    <property type="match status" value="2"/>
</dbReference>
<feature type="domain" description="EGF-like" evidence="10">
    <location>
        <begin position="224"/>
        <end position="268"/>
    </location>
</feature>
<dbReference type="InterPro" id="IPR000152">
    <property type="entry name" value="EGF-type_Asp/Asn_hydroxyl_site"/>
</dbReference>
<dbReference type="FunFam" id="2.10.25.10:FF:000096">
    <property type="entry name" value="Putative fibrillin 2"/>
    <property type="match status" value="2"/>
</dbReference>
<feature type="disulfide bond" evidence="9">
    <location>
        <begin position="273"/>
        <end position="283"/>
    </location>
</feature>
<dbReference type="SUPFAM" id="SSF57581">
    <property type="entry name" value="TB module/8-cys domain"/>
    <property type="match status" value="1"/>
</dbReference>
<dbReference type="PROSITE" id="PS00010">
    <property type="entry name" value="ASX_HYDROXYL"/>
    <property type="match status" value="7"/>
</dbReference>
<evidence type="ECO:0000259" key="11">
    <source>
        <dbReference type="PROSITE" id="PS51364"/>
    </source>
</evidence>
<feature type="domain" description="EGF-like" evidence="10">
    <location>
        <begin position="269"/>
        <end position="308"/>
    </location>
</feature>
<dbReference type="STRING" id="121845.A0A3Q0J1I4"/>
<dbReference type="FunFam" id="2.10.25.10:FF:000003">
    <property type="entry name" value="fibrillin-1 isoform X1"/>
    <property type="match status" value="4"/>
</dbReference>
<keyword evidence="8" id="KW-0325">Glycoprotein</keyword>
<gene>
    <name evidence="13" type="primary">LOC113469092</name>
</gene>
<dbReference type="GeneID" id="113469092"/>
<keyword evidence="7 9" id="KW-1015">Disulfide bond</keyword>
<dbReference type="PROSITE" id="PS01187">
    <property type="entry name" value="EGF_CA"/>
    <property type="match status" value="3"/>
</dbReference>
<proteinExistence type="predicted"/>
<dbReference type="PROSITE" id="PS51364">
    <property type="entry name" value="TB"/>
    <property type="match status" value="1"/>
</dbReference>
<keyword evidence="2" id="KW-0964">Secreted</keyword>
<feature type="domain" description="EGF-like" evidence="10">
    <location>
        <begin position="423"/>
        <end position="464"/>
    </location>
</feature>
<keyword evidence="4 9" id="KW-0245">EGF-like domain</keyword>
<keyword evidence="3" id="KW-0272">Extracellular matrix</keyword>
<feature type="domain" description="EGF-like" evidence="10">
    <location>
        <begin position="141"/>
        <end position="181"/>
    </location>
</feature>
<evidence type="ECO:0000256" key="1">
    <source>
        <dbReference type="ARBA" id="ARBA00004498"/>
    </source>
</evidence>
<evidence type="ECO:0000256" key="5">
    <source>
        <dbReference type="ARBA" id="ARBA00022729"/>
    </source>
</evidence>
<keyword evidence="6" id="KW-0677">Repeat</keyword>
<evidence type="ECO:0000256" key="4">
    <source>
        <dbReference type="ARBA" id="ARBA00022536"/>
    </source>
</evidence>
<dbReference type="Gene3D" id="2.10.25.10">
    <property type="entry name" value="Laminin"/>
    <property type="match status" value="8"/>
</dbReference>
<evidence type="ECO:0000313" key="12">
    <source>
        <dbReference type="Proteomes" id="UP000079169"/>
    </source>
</evidence>
<dbReference type="InterPro" id="IPR009030">
    <property type="entry name" value="Growth_fac_rcpt_cys_sf"/>
</dbReference>
<dbReference type="Pfam" id="PF07645">
    <property type="entry name" value="EGF_CA"/>
    <property type="match status" value="7"/>
</dbReference>
<evidence type="ECO:0000256" key="7">
    <source>
        <dbReference type="ARBA" id="ARBA00023157"/>
    </source>
</evidence>
<dbReference type="InterPro" id="IPR026823">
    <property type="entry name" value="cEGF"/>
</dbReference>
<dbReference type="RefSeq" id="XP_026682342.1">
    <property type="nucleotide sequence ID" value="XM_026826541.1"/>
</dbReference>
<evidence type="ECO:0000256" key="9">
    <source>
        <dbReference type="PROSITE-ProRule" id="PRU00076"/>
    </source>
</evidence>
<dbReference type="InterPro" id="IPR052080">
    <property type="entry name" value="vWF_C/EGF_Fibrillin"/>
</dbReference>
<dbReference type="InterPro" id="IPR036773">
    <property type="entry name" value="TB_dom_sf"/>
</dbReference>
<dbReference type="Pfam" id="PF12662">
    <property type="entry name" value="cEGF"/>
    <property type="match status" value="1"/>
</dbReference>
<dbReference type="InterPro" id="IPR017878">
    <property type="entry name" value="TB_dom"/>
</dbReference>
<name>A0A3Q0J1I4_DIACI</name>
<dbReference type="GO" id="GO:0005509">
    <property type="term" value="F:calcium ion binding"/>
    <property type="evidence" value="ECO:0007669"/>
    <property type="project" value="InterPro"/>
</dbReference>
<evidence type="ECO:0000313" key="13">
    <source>
        <dbReference type="RefSeq" id="XP_026682342.1"/>
    </source>
</evidence>
<protein>
    <submittedName>
        <fullName evidence="13">Fibrillin-2-like</fullName>
    </submittedName>
</protein>
<dbReference type="SMART" id="SM00179">
    <property type="entry name" value="EGF_CA"/>
    <property type="match status" value="8"/>
</dbReference>
<evidence type="ECO:0000259" key="10">
    <source>
        <dbReference type="PROSITE" id="PS50026"/>
    </source>
</evidence>
<dbReference type="PROSITE" id="PS01186">
    <property type="entry name" value="EGF_2"/>
    <property type="match status" value="6"/>
</dbReference>
<dbReference type="SMART" id="SM00181">
    <property type="entry name" value="EGF"/>
    <property type="match status" value="7"/>
</dbReference>
<dbReference type="InterPro" id="IPR049883">
    <property type="entry name" value="NOTCH1_EGF-like"/>
</dbReference>
<dbReference type="PANTHER" id="PTHR47333:SF5">
    <property type="entry name" value="FIBRILLIN-3"/>
    <property type="match status" value="1"/>
</dbReference>
<keyword evidence="5" id="KW-0732">Signal</keyword>
<feature type="domain" description="EGF-like" evidence="10">
    <location>
        <begin position="182"/>
        <end position="223"/>
    </location>
</feature>
<dbReference type="PROSITE" id="PS50026">
    <property type="entry name" value="EGF_3"/>
    <property type="match status" value="7"/>
</dbReference>
<dbReference type="SUPFAM" id="SSF57196">
    <property type="entry name" value="EGF/Laminin"/>
    <property type="match status" value="2"/>
</dbReference>
<evidence type="ECO:0000256" key="3">
    <source>
        <dbReference type="ARBA" id="ARBA00022530"/>
    </source>
</evidence>
<dbReference type="KEGG" id="dci:113469092"/>